<comment type="caution">
    <text evidence="2">The sequence shown here is derived from an EMBL/GenBank/DDBJ whole genome shotgun (WGS) entry which is preliminary data.</text>
</comment>
<organism evidence="2 3">
    <name type="scientific">Candidatus Defluviibacterium haderslevense</name>
    <dbReference type="NCBI Taxonomy" id="2981993"/>
    <lineage>
        <taxon>Bacteria</taxon>
        <taxon>Pseudomonadati</taxon>
        <taxon>Bacteroidota</taxon>
        <taxon>Saprospiria</taxon>
        <taxon>Saprospirales</taxon>
        <taxon>Saprospiraceae</taxon>
        <taxon>Candidatus Defluviibacterium</taxon>
    </lineage>
</organism>
<name>A0A9D7S7V5_9BACT</name>
<dbReference type="EMBL" id="JADKFW010000004">
    <property type="protein sequence ID" value="MBK9716971.1"/>
    <property type="molecule type" value="Genomic_DNA"/>
</dbReference>
<accession>A0A9D7S7V5</accession>
<dbReference type="PROSITE" id="PS50164">
    <property type="entry name" value="GIY_YIG"/>
    <property type="match status" value="1"/>
</dbReference>
<dbReference type="Proteomes" id="UP000808349">
    <property type="component" value="Unassembled WGS sequence"/>
</dbReference>
<dbReference type="Pfam" id="PF01541">
    <property type="entry name" value="GIY-YIG"/>
    <property type="match status" value="1"/>
</dbReference>
<evidence type="ECO:0000259" key="1">
    <source>
        <dbReference type="PROSITE" id="PS50164"/>
    </source>
</evidence>
<reference evidence="2 3" key="1">
    <citation type="submission" date="2020-10" db="EMBL/GenBank/DDBJ databases">
        <title>Connecting structure to function with the recovery of over 1000 high-quality activated sludge metagenome-assembled genomes encoding full-length rRNA genes using long-read sequencing.</title>
        <authorList>
            <person name="Singleton C.M."/>
            <person name="Petriglieri F."/>
            <person name="Kristensen J.M."/>
            <person name="Kirkegaard R.H."/>
            <person name="Michaelsen T.Y."/>
            <person name="Andersen M.H."/>
            <person name="Karst S.M."/>
            <person name="Dueholm M.S."/>
            <person name="Nielsen P.H."/>
            <person name="Albertsen M."/>
        </authorList>
    </citation>
    <scope>NUCLEOTIDE SEQUENCE [LARGE SCALE GENOMIC DNA]</scope>
    <source>
        <strain evidence="2">Ribe_18-Q3-R11-54_BAT3C.373</strain>
    </source>
</reference>
<gene>
    <name evidence="2" type="ORF">IPO85_05560</name>
</gene>
<dbReference type="InterPro" id="IPR035901">
    <property type="entry name" value="GIY-YIG_endonuc_sf"/>
</dbReference>
<dbReference type="Gene3D" id="3.40.1440.10">
    <property type="entry name" value="GIY-YIG endonuclease"/>
    <property type="match status" value="1"/>
</dbReference>
<dbReference type="SUPFAM" id="SSF82771">
    <property type="entry name" value="GIY-YIG endonuclease"/>
    <property type="match status" value="1"/>
</dbReference>
<dbReference type="AlphaFoldDB" id="A0A9D7S7V5"/>
<feature type="domain" description="GIY-YIG" evidence="1">
    <location>
        <begin position="1"/>
        <end position="77"/>
    </location>
</feature>
<protein>
    <submittedName>
        <fullName evidence="2">GIY-YIG nuclease family protein</fullName>
    </submittedName>
</protein>
<evidence type="ECO:0000313" key="2">
    <source>
        <dbReference type="EMBL" id="MBK9716971.1"/>
    </source>
</evidence>
<sequence length="98" mass="11370">MSTCVHSILGQDKYYIGSTQDVTERLDRHNSGKENYTRKYIPWNLVLKLEKETRSEAYQLEIKIELVLYSLNSLFFKFRPSPKANSAPQMAASRVAVR</sequence>
<proteinExistence type="predicted"/>
<evidence type="ECO:0000313" key="3">
    <source>
        <dbReference type="Proteomes" id="UP000808349"/>
    </source>
</evidence>
<dbReference type="InterPro" id="IPR000305">
    <property type="entry name" value="GIY-YIG_endonuc"/>
</dbReference>